<proteinExistence type="predicted"/>
<name>A0A1M7YF71_9BACT</name>
<evidence type="ECO:0000256" key="2">
    <source>
        <dbReference type="SAM" id="Phobius"/>
    </source>
</evidence>
<dbReference type="STRING" id="1121416.SAMN02745220_03924"/>
<dbReference type="EMBL" id="FRFE01000024">
    <property type="protein sequence ID" value="SHO51270.1"/>
    <property type="molecule type" value="Genomic_DNA"/>
</dbReference>
<keyword evidence="2" id="KW-0472">Membrane</keyword>
<gene>
    <name evidence="3" type="ORF">SAMN02745220_03924</name>
</gene>
<dbReference type="Proteomes" id="UP000184603">
    <property type="component" value="Unassembled WGS sequence"/>
</dbReference>
<evidence type="ECO:0000313" key="4">
    <source>
        <dbReference type="Proteomes" id="UP000184603"/>
    </source>
</evidence>
<keyword evidence="2" id="KW-0812">Transmembrane</keyword>
<accession>A0A1M7YF71</accession>
<sequence length="175" mass="19081">MGSKKKNTRKKPQKTGNSHYRLFLPAVLIVVCMVMIGAGGWLFTHESGAGTGTASADEAARTSTEQPSEPVSRDVLNQLVGRWQRPDGGYVLEIGGVDSGGNLQAAYFNPRPINVSQARVTMEQNAPQVFIELNDTGYPGATYTLMFHSPQNVLAGIYYQPVVSQSFEVVFVREN</sequence>
<keyword evidence="4" id="KW-1185">Reference proteome</keyword>
<feature type="region of interest" description="Disordered" evidence="1">
    <location>
        <begin position="51"/>
        <end position="71"/>
    </location>
</feature>
<evidence type="ECO:0000313" key="3">
    <source>
        <dbReference type="EMBL" id="SHO51270.1"/>
    </source>
</evidence>
<organism evidence="3 4">
    <name type="scientific">Desulfopila aestuarii DSM 18488</name>
    <dbReference type="NCBI Taxonomy" id="1121416"/>
    <lineage>
        <taxon>Bacteria</taxon>
        <taxon>Pseudomonadati</taxon>
        <taxon>Thermodesulfobacteriota</taxon>
        <taxon>Desulfobulbia</taxon>
        <taxon>Desulfobulbales</taxon>
        <taxon>Desulfocapsaceae</taxon>
        <taxon>Desulfopila</taxon>
    </lineage>
</organism>
<dbReference type="OrthoDB" id="9181190at2"/>
<dbReference type="AlphaFoldDB" id="A0A1M7YF71"/>
<dbReference type="RefSeq" id="WP_143170786.1">
    <property type="nucleotide sequence ID" value="NZ_FRFE01000024.1"/>
</dbReference>
<reference evidence="3 4" key="1">
    <citation type="submission" date="2016-12" db="EMBL/GenBank/DDBJ databases">
        <authorList>
            <person name="Song W.-J."/>
            <person name="Kurnit D.M."/>
        </authorList>
    </citation>
    <scope>NUCLEOTIDE SEQUENCE [LARGE SCALE GENOMIC DNA]</scope>
    <source>
        <strain evidence="3 4">DSM 18488</strain>
    </source>
</reference>
<protein>
    <submittedName>
        <fullName evidence="3">Uncharacterized protein</fullName>
    </submittedName>
</protein>
<feature type="transmembrane region" description="Helical" evidence="2">
    <location>
        <begin position="20"/>
        <end position="43"/>
    </location>
</feature>
<evidence type="ECO:0000256" key="1">
    <source>
        <dbReference type="SAM" id="MobiDB-lite"/>
    </source>
</evidence>
<keyword evidence="2" id="KW-1133">Transmembrane helix</keyword>